<dbReference type="GO" id="GO:0004553">
    <property type="term" value="F:hydrolase activity, hydrolyzing O-glycosyl compounds"/>
    <property type="evidence" value="ECO:0007669"/>
    <property type="project" value="InterPro"/>
</dbReference>
<dbReference type="GO" id="GO:0005975">
    <property type="term" value="P:carbohydrate metabolic process"/>
    <property type="evidence" value="ECO:0007669"/>
    <property type="project" value="InterPro"/>
</dbReference>
<dbReference type="CDD" id="cd02182">
    <property type="entry name" value="GH16_Strep_laminarinase_like"/>
    <property type="match status" value="1"/>
</dbReference>
<dbReference type="PANTHER" id="PTHR10963">
    <property type="entry name" value="GLYCOSYL HYDROLASE-RELATED"/>
    <property type="match status" value="1"/>
</dbReference>
<proteinExistence type="predicted"/>
<dbReference type="SUPFAM" id="SSF49899">
    <property type="entry name" value="Concanavalin A-like lectins/glucanases"/>
    <property type="match status" value="1"/>
</dbReference>
<accession>A0A9W8YMV2</accession>
<dbReference type="PANTHER" id="PTHR10963:SF60">
    <property type="entry name" value="GRAM-NEGATIVE BACTERIA-BINDING PROTEIN 1-RELATED"/>
    <property type="match status" value="1"/>
</dbReference>
<feature type="signal peptide" evidence="1">
    <location>
        <begin position="1"/>
        <end position="23"/>
    </location>
</feature>
<comment type="caution">
    <text evidence="3">The sequence shown here is derived from an EMBL/GenBank/DDBJ whole genome shotgun (WGS) entry which is preliminary data.</text>
</comment>
<sequence>MSSNFKTNMAFLAAAGLLPFTQAAVPTIDGFKLTWSDDFVGTANSLPNTADWTAVTGTSYPGGAANWGTNEIETYTSSTENVALTGNGVLGITARKDSAGAWTSARLETVRQDFQCAAGGKMRIQGSLSLPPLGENGVGYWPAFWALGGNFRDGYTNWPQVGELDIMENINAINKVYGTLHCGINPGGPCDETNGLSGNAVPNGTALQGNFHTFTIEVDRTDSSLEAVRWFLDGSLYWQVLSTSMDATTWDQSVHNSFYIILNLAIGGSFPDKIYGSTTPIESTASSGTLEIEYVAVYNSN</sequence>
<dbReference type="PROSITE" id="PS51762">
    <property type="entry name" value="GH16_2"/>
    <property type="match status" value="1"/>
</dbReference>
<dbReference type="EMBL" id="JAPEVB010000005">
    <property type="protein sequence ID" value="KAJ4387793.1"/>
    <property type="molecule type" value="Genomic_DNA"/>
</dbReference>
<name>A0A9W8YMV2_9PEZI</name>
<evidence type="ECO:0000256" key="1">
    <source>
        <dbReference type="SAM" id="SignalP"/>
    </source>
</evidence>
<evidence type="ECO:0000313" key="4">
    <source>
        <dbReference type="Proteomes" id="UP001140453"/>
    </source>
</evidence>
<organism evidence="3 4">
    <name type="scientific">Gnomoniopsis smithogilvyi</name>
    <dbReference type="NCBI Taxonomy" id="1191159"/>
    <lineage>
        <taxon>Eukaryota</taxon>
        <taxon>Fungi</taxon>
        <taxon>Dikarya</taxon>
        <taxon>Ascomycota</taxon>
        <taxon>Pezizomycotina</taxon>
        <taxon>Sordariomycetes</taxon>
        <taxon>Sordariomycetidae</taxon>
        <taxon>Diaporthales</taxon>
        <taxon>Gnomoniaceae</taxon>
        <taxon>Gnomoniopsis</taxon>
    </lineage>
</organism>
<keyword evidence="4" id="KW-1185">Reference proteome</keyword>
<feature type="domain" description="GH16" evidence="2">
    <location>
        <begin position="18"/>
        <end position="301"/>
    </location>
</feature>
<dbReference type="InterPro" id="IPR013320">
    <property type="entry name" value="ConA-like_dom_sf"/>
</dbReference>
<gene>
    <name evidence="3" type="ORF">N0V93_008395</name>
</gene>
<dbReference type="Gene3D" id="2.60.120.200">
    <property type="match status" value="1"/>
</dbReference>
<dbReference type="InterPro" id="IPR050546">
    <property type="entry name" value="Glycosyl_Hydrlase_16"/>
</dbReference>
<dbReference type="Proteomes" id="UP001140453">
    <property type="component" value="Unassembled WGS sequence"/>
</dbReference>
<dbReference type="OrthoDB" id="192832at2759"/>
<keyword evidence="1" id="KW-0732">Signal</keyword>
<evidence type="ECO:0000259" key="2">
    <source>
        <dbReference type="PROSITE" id="PS51762"/>
    </source>
</evidence>
<reference evidence="3" key="1">
    <citation type="submission" date="2022-10" db="EMBL/GenBank/DDBJ databases">
        <title>Tapping the CABI collections for fungal endophytes: first genome assemblies for Collariella, Neodidymelliopsis, Ascochyta clinopodiicola, Didymella pomorum, Didymosphaeria variabile, Neocosmospora piperis and Neocucurbitaria cava.</title>
        <authorList>
            <person name="Hill R."/>
        </authorList>
    </citation>
    <scope>NUCLEOTIDE SEQUENCE</scope>
    <source>
        <strain evidence="3">IMI 355082</strain>
    </source>
</reference>
<dbReference type="AlphaFoldDB" id="A0A9W8YMV2"/>
<dbReference type="InterPro" id="IPR000757">
    <property type="entry name" value="Beta-glucanase-like"/>
</dbReference>
<feature type="chain" id="PRO_5040837831" description="GH16 domain-containing protein" evidence="1">
    <location>
        <begin position="24"/>
        <end position="301"/>
    </location>
</feature>
<evidence type="ECO:0000313" key="3">
    <source>
        <dbReference type="EMBL" id="KAJ4387793.1"/>
    </source>
</evidence>
<dbReference type="Pfam" id="PF26113">
    <property type="entry name" value="GH16_XgeA"/>
    <property type="match status" value="1"/>
</dbReference>
<protein>
    <recommendedName>
        <fullName evidence="2">GH16 domain-containing protein</fullName>
    </recommendedName>
</protein>